<dbReference type="Gene3D" id="3.40.50.720">
    <property type="entry name" value="NAD(P)-binding Rossmann-like Domain"/>
    <property type="match status" value="1"/>
</dbReference>
<keyword evidence="3" id="KW-1185">Reference proteome</keyword>
<name>A0ABW7FUG2_9BURK</name>
<comment type="caution">
    <text evidence="2">The sequence shown here is derived from an EMBL/GenBank/DDBJ whole genome shotgun (WGS) entry which is preliminary data.</text>
</comment>
<evidence type="ECO:0000259" key="1">
    <source>
        <dbReference type="Pfam" id="PF01370"/>
    </source>
</evidence>
<dbReference type="RefSeq" id="WP_394459810.1">
    <property type="nucleotide sequence ID" value="NZ_JBIGHZ010000002.1"/>
</dbReference>
<dbReference type="InterPro" id="IPR051207">
    <property type="entry name" value="ComplexI_NDUFA9_subunit"/>
</dbReference>
<reference evidence="2 3" key="1">
    <citation type="submission" date="2024-08" db="EMBL/GenBank/DDBJ databases">
        <authorList>
            <person name="Lu H."/>
        </authorList>
    </citation>
    <scope>NUCLEOTIDE SEQUENCE [LARGE SCALE GENOMIC DNA]</scope>
    <source>
        <strain evidence="2 3">BYS180W</strain>
    </source>
</reference>
<organism evidence="2 3">
    <name type="scientific">Roseateles rivi</name>
    <dbReference type="NCBI Taxonomy" id="3299028"/>
    <lineage>
        <taxon>Bacteria</taxon>
        <taxon>Pseudomonadati</taxon>
        <taxon>Pseudomonadota</taxon>
        <taxon>Betaproteobacteria</taxon>
        <taxon>Burkholderiales</taxon>
        <taxon>Sphaerotilaceae</taxon>
        <taxon>Roseateles</taxon>
    </lineage>
</organism>
<dbReference type="EMBL" id="JBIGHZ010000002">
    <property type="protein sequence ID" value="MFG6447966.1"/>
    <property type="molecule type" value="Genomic_DNA"/>
</dbReference>
<dbReference type="InterPro" id="IPR001509">
    <property type="entry name" value="Epimerase_deHydtase"/>
</dbReference>
<dbReference type="InterPro" id="IPR036291">
    <property type="entry name" value="NAD(P)-bd_dom_sf"/>
</dbReference>
<gene>
    <name evidence="2" type="ORF">ACG0Z6_06855</name>
</gene>
<sequence>MSNIYKILLCGARGFIGRQVAAALRAQGHEVVPAVRTATPGAGCVVDFARFTRAEDWRAALAGVDAVVNAVGVLRERATQPMQALHADAPIALFEACAAQGIRRVLHISALGIDASPSAYASTKRQAEEALWRLNRERRLKGTVLRPSIVFGPGGASTALLVHLAHWPVLPLPRAVKRCLVQPVAVQDLAQVCVRLLGLEQPPELVNAVGPQALSLGELLASLRQQLGRTPARTVTLPECLTQFSARVGDGLPWQPWGREALQLLQAPNVAAAQPFASLLGHPALPPDRLMEALQA</sequence>
<dbReference type="Proteomes" id="UP001606099">
    <property type="component" value="Unassembled WGS sequence"/>
</dbReference>
<evidence type="ECO:0000313" key="3">
    <source>
        <dbReference type="Proteomes" id="UP001606099"/>
    </source>
</evidence>
<dbReference type="Pfam" id="PF01370">
    <property type="entry name" value="Epimerase"/>
    <property type="match status" value="1"/>
</dbReference>
<feature type="domain" description="NAD-dependent epimerase/dehydratase" evidence="1">
    <location>
        <begin position="7"/>
        <end position="158"/>
    </location>
</feature>
<proteinExistence type="predicted"/>
<dbReference type="SUPFAM" id="SSF51735">
    <property type="entry name" value="NAD(P)-binding Rossmann-fold domains"/>
    <property type="match status" value="1"/>
</dbReference>
<accession>A0ABW7FUG2</accession>
<evidence type="ECO:0000313" key="2">
    <source>
        <dbReference type="EMBL" id="MFG6447966.1"/>
    </source>
</evidence>
<protein>
    <submittedName>
        <fullName evidence="2">NAD-dependent epimerase/dehydratase family protein</fullName>
    </submittedName>
</protein>
<dbReference type="PANTHER" id="PTHR12126">
    <property type="entry name" value="NADH-UBIQUINONE OXIDOREDUCTASE 39 KDA SUBUNIT-RELATED"/>
    <property type="match status" value="1"/>
</dbReference>
<dbReference type="PANTHER" id="PTHR12126:SF11">
    <property type="entry name" value="NADH DEHYDROGENASE [UBIQUINONE] 1 ALPHA SUBCOMPLEX SUBUNIT 9, MITOCHONDRIAL"/>
    <property type="match status" value="1"/>
</dbReference>